<reference evidence="10 11" key="1">
    <citation type="journal article" date="2016" name="Nat. Commun.">
        <title>Thousands of microbial genomes shed light on interconnected biogeochemical processes in an aquifer system.</title>
        <authorList>
            <person name="Anantharaman K."/>
            <person name="Brown C.T."/>
            <person name="Hug L.A."/>
            <person name="Sharon I."/>
            <person name="Castelle C.J."/>
            <person name="Probst A.J."/>
            <person name="Thomas B.C."/>
            <person name="Singh A."/>
            <person name="Wilkins M.J."/>
            <person name="Karaoz U."/>
            <person name="Brodie E.L."/>
            <person name="Williams K.H."/>
            <person name="Hubbard S.S."/>
            <person name="Banfield J.F."/>
        </authorList>
    </citation>
    <scope>NUCLEOTIDE SEQUENCE [LARGE SCALE GENOMIC DNA]</scope>
</reference>
<proteinExistence type="inferred from homology"/>
<comment type="caution">
    <text evidence="10">The sequence shown here is derived from an EMBL/GenBank/DDBJ whole genome shotgun (WGS) entry which is preliminary data.</text>
</comment>
<protein>
    <recommendedName>
        <fullName evidence="12">Multidrug ABC transporter substrate-binding protein</fullName>
    </recommendedName>
</protein>
<gene>
    <name evidence="10" type="ORF">A2811_00460</name>
</gene>
<dbReference type="GO" id="GO:0005886">
    <property type="term" value="C:plasma membrane"/>
    <property type="evidence" value="ECO:0007669"/>
    <property type="project" value="UniProtKB-SubCell"/>
</dbReference>
<evidence type="ECO:0000259" key="8">
    <source>
        <dbReference type="Pfam" id="PF02687"/>
    </source>
</evidence>
<evidence type="ECO:0000256" key="5">
    <source>
        <dbReference type="ARBA" id="ARBA00023136"/>
    </source>
</evidence>
<dbReference type="EMBL" id="MEZZ01000035">
    <property type="protein sequence ID" value="OGD68345.1"/>
    <property type="molecule type" value="Genomic_DNA"/>
</dbReference>
<comment type="subcellular location">
    <subcellularLocation>
        <location evidence="1">Cell membrane</location>
        <topology evidence="1">Multi-pass membrane protein</topology>
    </subcellularLocation>
</comment>
<feature type="domain" description="ABC3 transporter permease C-terminal" evidence="8">
    <location>
        <begin position="290"/>
        <end position="408"/>
    </location>
</feature>
<evidence type="ECO:0000256" key="3">
    <source>
        <dbReference type="ARBA" id="ARBA00022692"/>
    </source>
</evidence>
<name>A0A1F5ELR9_9BACT</name>
<feature type="transmembrane region" description="Helical" evidence="7">
    <location>
        <begin position="374"/>
        <end position="398"/>
    </location>
</feature>
<keyword evidence="4 7" id="KW-1133">Transmembrane helix</keyword>
<evidence type="ECO:0000256" key="4">
    <source>
        <dbReference type="ARBA" id="ARBA00022989"/>
    </source>
</evidence>
<keyword evidence="3 7" id="KW-0812">Transmembrane</keyword>
<keyword evidence="5 7" id="KW-0472">Membrane</keyword>
<feature type="transmembrane region" description="Helical" evidence="7">
    <location>
        <begin position="21"/>
        <end position="42"/>
    </location>
</feature>
<dbReference type="GO" id="GO:0022857">
    <property type="term" value="F:transmembrane transporter activity"/>
    <property type="evidence" value="ECO:0007669"/>
    <property type="project" value="TreeGrafter"/>
</dbReference>
<dbReference type="AlphaFoldDB" id="A0A1F5ELR9"/>
<organism evidence="10 11">
    <name type="scientific">Candidatus Campbellbacteria bacterium RIFCSPHIGHO2_01_FULL_34_10</name>
    <dbReference type="NCBI Taxonomy" id="1797577"/>
    <lineage>
        <taxon>Bacteria</taxon>
        <taxon>Candidatus Campbelliibacteriota</taxon>
    </lineage>
</organism>
<dbReference type="PANTHER" id="PTHR30572:SF4">
    <property type="entry name" value="ABC TRANSPORTER PERMEASE YTRF"/>
    <property type="match status" value="1"/>
</dbReference>
<evidence type="ECO:0008006" key="12">
    <source>
        <dbReference type="Google" id="ProtNLM"/>
    </source>
</evidence>
<evidence type="ECO:0000256" key="1">
    <source>
        <dbReference type="ARBA" id="ARBA00004651"/>
    </source>
</evidence>
<dbReference type="Pfam" id="PF02687">
    <property type="entry name" value="FtsX"/>
    <property type="match status" value="1"/>
</dbReference>
<evidence type="ECO:0000259" key="9">
    <source>
        <dbReference type="Pfam" id="PF12704"/>
    </source>
</evidence>
<dbReference type="InterPro" id="IPR050250">
    <property type="entry name" value="Macrolide_Exporter_MacB"/>
</dbReference>
<dbReference type="Pfam" id="PF12704">
    <property type="entry name" value="MacB_PCD"/>
    <property type="match status" value="1"/>
</dbReference>
<evidence type="ECO:0000313" key="11">
    <source>
        <dbReference type="Proteomes" id="UP000186670"/>
    </source>
</evidence>
<evidence type="ECO:0000313" key="10">
    <source>
        <dbReference type="EMBL" id="OGD68345.1"/>
    </source>
</evidence>
<sequence length="415" mass="45133">MQIKHLYKTSFTGLRTNKVRSLLTILGIVIGISSIILIFSLGKGVEGLITGELSGMGADTIVIRPGQQPTGLNDFSETLFSDSLKSRDVEALKKKSNVPHLAKIAPAIIVPGRVSYRGETFKPMIFGWTAELMTEMFGVEIDSGDLFYESDIRSKASVAIIGSKVKEELFGNEENVVGKNIKIKDRNFRVVGVLKPQGQVSSFNVDELVVLPYSTAQIYLMGIDHYHEIILKADSPENVSQTVEDVKDTLREMHDITDPSKDDFFVVTPEGMLEQIGNILDALTLFLSAVVGIALVVGGVGVMNIMLVSVTERTKEIGLRKAIGATNKDIMIQFLFESMMLTITGGVIGIIIGMSLSLITTIAILSFTTYAWSFSFPVGASILGIVVSGLIGIIFGIYPAKKASQKSPIEALRYE</sequence>
<feature type="transmembrane region" description="Helical" evidence="7">
    <location>
        <begin position="285"/>
        <end position="310"/>
    </location>
</feature>
<evidence type="ECO:0000256" key="7">
    <source>
        <dbReference type="SAM" id="Phobius"/>
    </source>
</evidence>
<evidence type="ECO:0000256" key="6">
    <source>
        <dbReference type="ARBA" id="ARBA00038076"/>
    </source>
</evidence>
<evidence type="ECO:0000256" key="2">
    <source>
        <dbReference type="ARBA" id="ARBA00022475"/>
    </source>
</evidence>
<feature type="transmembrane region" description="Helical" evidence="7">
    <location>
        <begin position="341"/>
        <end position="368"/>
    </location>
</feature>
<dbReference type="InterPro" id="IPR003838">
    <property type="entry name" value="ABC3_permease_C"/>
</dbReference>
<dbReference type="PANTHER" id="PTHR30572">
    <property type="entry name" value="MEMBRANE COMPONENT OF TRANSPORTER-RELATED"/>
    <property type="match status" value="1"/>
</dbReference>
<comment type="similarity">
    <text evidence="6">Belongs to the ABC-4 integral membrane protein family.</text>
</comment>
<accession>A0A1F5ELR9</accession>
<feature type="domain" description="MacB-like periplasmic core" evidence="9">
    <location>
        <begin position="21"/>
        <end position="248"/>
    </location>
</feature>
<dbReference type="InterPro" id="IPR025857">
    <property type="entry name" value="MacB_PCD"/>
</dbReference>
<dbReference type="Proteomes" id="UP000186670">
    <property type="component" value="Unassembled WGS sequence"/>
</dbReference>
<keyword evidence="2" id="KW-1003">Cell membrane</keyword>